<keyword evidence="11" id="KW-0560">Oxidoreductase</keyword>
<keyword evidence="13 14" id="KW-0472">Membrane</keyword>
<dbReference type="GO" id="GO:0016020">
    <property type="term" value="C:membrane"/>
    <property type="evidence" value="ECO:0007669"/>
    <property type="project" value="UniProtKB-SubCell"/>
</dbReference>
<dbReference type="Proteomes" id="UP001530377">
    <property type="component" value="Unassembled WGS sequence"/>
</dbReference>
<evidence type="ECO:0000313" key="16">
    <source>
        <dbReference type="EMBL" id="KAL3823293.1"/>
    </source>
</evidence>
<keyword evidence="9" id="KW-0249">Electron transport</keyword>
<evidence type="ECO:0000256" key="14">
    <source>
        <dbReference type="SAM" id="Phobius"/>
    </source>
</evidence>
<dbReference type="GO" id="GO:0046872">
    <property type="term" value="F:metal ion binding"/>
    <property type="evidence" value="ECO:0007669"/>
    <property type="project" value="UniProtKB-KW"/>
</dbReference>
<name>A0ABD3SFY2_9STRA</name>
<dbReference type="PROSITE" id="PS00018">
    <property type="entry name" value="EF_HAND_1"/>
    <property type="match status" value="1"/>
</dbReference>
<feature type="domain" description="EF-hand" evidence="15">
    <location>
        <begin position="125"/>
        <end position="160"/>
    </location>
</feature>
<keyword evidence="6 14" id="KW-0812">Transmembrane</keyword>
<keyword evidence="7" id="KW-0479">Metal-binding</keyword>
<dbReference type="InterPro" id="IPR002680">
    <property type="entry name" value="AOX"/>
</dbReference>
<keyword evidence="12" id="KW-0408">Iron</keyword>
<dbReference type="AlphaFoldDB" id="A0ABD3SFY2"/>
<evidence type="ECO:0000256" key="6">
    <source>
        <dbReference type="ARBA" id="ARBA00022692"/>
    </source>
</evidence>
<reference evidence="16 17" key="1">
    <citation type="submission" date="2024-10" db="EMBL/GenBank/DDBJ databases">
        <title>Updated reference genomes for cyclostephanoid diatoms.</title>
        <authorList>
            <person name="Roberts W.R."/>
            <person name="Alverson A.J."/>
        </authorList>
    </citation>
    <scope>NUCLEOTIDE SEQUENCE [LARGE SCALE GENOMIC DNA]</scope>
    <source>
        <strain evidence="16 17">AJA228-03</strain>
    </source>
</reference>
<evidence type="ECO:0000256" key="8">
    <source>
        <dbReference type="ARBA" id="ARBA00022837"/>
    </source>
</evidence>
<keyword evidence="4" id="KW-0813">Transport</keyword>
<evidence type="ECO:0000256" key="1">
    <source>
        <dbReference type="ARBA" id="ARBA00001962"/>
    </source>
</evidence>
<dbReference type="InterPro" id="IPR011992">
    <property type="entry name" value="EF-hand-dom_pair"/>
</dbReference>
<comment type="similarity">
    <text evidence="3">Belongs to the alternative oxidase family.</text>
</comment>
<dbReference type="GO" id="GO:0016491">
    <property type="term" value="F:oxidoreductase activity"/>
    <property type="evidence" value="ECO:0007669"/>
    <property type="project" value="UniProtKB-KW"/>
</dbReference>
<evidence type="ECO:0000256" key="9">
    <source>
        <dbReference type="ARBA" id="ARBA00022982"/>
    </source>
</evidence>
<organism evidence="16 17">
    <name type="scientific">Cyclostephanos tholiformis</name>
    <dbReference type="NCBI Taxonomy" id="382380"/>
    <lineage>
        <taxon>Eukaryota</taxon>
        <taxon>Sar</taxon>
        <taxon>Stramenopiles</taxon>
        <taxon>Ochrophyta</taxon>
        <taxon>Bacillariophyta</taxon>
        <taxon>Coscinodiscophyceae</taxon>
        <taxon>Thalassiosirophycidae</taxon>
        <taxon>Stephanodiscales</taxon>
        <taxon>Stephanodiscaceae</taxon>
        <taxon>Cyclostephanos</taxon>
    </lineage>
</organism>
<feature type="transmembrane region" description="Helical" evidence="14">
    <location>
        <begin position="346"/>
        <end position="368"/>
    </location>
</feature>
<evidence type="ECO:0000256" key="3">
    <source>
        <dbReference type="ARBA" id="ARBA00008388"/>
    </source>
</evidence>
<evidence type="ECO:0000256" key="13">
    <source>
        <dbReference type="ARBA" id="ARBA00023136"/>
    </source>
</evidence>
<keyword evidence="17" id="KW-1185">Reference proteome</keyword>
<dbReference type="SUPFAM" id="SSF47473">
    <property type="entry name" value="EF-hand"/>
    <property type="match status" value="1"/>
</dbReference>
<evidence type="ECO:0000256" key="5">
    <source>
        <dbReference type="ARBA" id="ARBA00022660"/>
    </source>
</evidence>
<dbReference type="Pfam" id="PF01786">
    <property type="entry name" value="AOX"/>
    <property type="match status" value="1"/>
</dbReference>
<evidence type="ECO:0000256" key="4">
    <source>
        <dbReference type="ARBA" id="ARBA00022448"/>
    </source>
</evidence>
<protein>
    <recommendedName>
        <fullName evidence="15">EF-hand domain-containing protein</fullName>
    </recommendedName>
</protein>
<gene>
    <name evidence="16" type="ORF">ACHAXA_003441</name>
</gene>
<evidence type="ECO:0000256" key="2">
    <source>
        <dbReference type="ARBA" id="ARBA00004370"/>
    </source>
</evidence>
<sequence>MIIGTNLLLLRRGLIQASNQKRHPALLRTLVVRTRECEIRSRPSSPSPRRATSSARVGISHRDDVYAAHHRTPPPASSAARALVVRTVLQASSTTTTTYPRPRDLTTTTSTTTTAARVYRTIPPSLRSAIAADLRSVDHDMDGMIGAEELGTLLRKHGGTFDEGEIVELSELFYSSTGGSRVSISKFLDALDDATTSDGGLEHSLGSDRKLRTHPLGIGTCASEYMFAKSHGKYSEEDLDIEISHRVPSTMSDKTAFFAVKCVRLVFDTATLWNFGSITKEKILNRAIFLETIAAIPGMVAAIIRHFRSLRNMTRDGGMLNMFLEEANNERMHLLTFIRMKEPGTVFRAAVIGAQFGFGGFFLAAYMINPAWCHRFVGYVEEEACHTYTRILREMEDAPRGSELARWKDEDAPKIARGYWALGEDGTVYDVMKAVRADEAEHRDVNHAVSGLPDNAINPLYDPREKMDVMLKKYVEDMMEKEANKHDENRLRA</sequence>
<accession>A0ABD3SFY2</accession>
<dbReference type="InterPro" id="IPR038659">
    <property type="entry name" value="AOX_sf"/>
</dbReference>
<evidence type="ECO:0000256" key="7">
    <source>
        <dbReference type="ARBA" id="ARBA00022723"/>
    </source>
</evidence>
<dbReference type="PANTHER" id="PTHR31803:SF3">
    <property type="entry name" value="ALTERNATIVE OXIDASE"/>
    <property type="match status" value="1"/>
</dbReference>
<proteinExistence type="inferred from homology"/>
<dbReference type="InterPro" id="IPR002048">
    <property type="entry name" value="EF_hand_dom"/>
</dbReference>
<dbReference type="PROSITE" id="PS50222">
    <property type="entry name" value="EF_HAND_2"/>
    <property type="match status" value="1"/>
</dbReference>
<evidence type="ECO:0000256" key="12">
    <source>
        <dbReference type="ARBA" id="ARBA00023004"/>
    </source>
</evidence>
<comment type="caution">
    <text evidence="16">The sequence shown here is derived from an EMBL/GenBank/DDBJ whole genome shotgun (WGS) entry which is preliminary data.</text>
</comment>
<feature type="transmembrane region" description="Helical" evidence="14">
    <location>
        <begin position="287"/>
        <end position="307"/>
    </location>
</feature>
<keyword evidence="8" id="KW-0106">Calcium</keyword>
<dbReference type="EMBL" id="JALLPB020000041">
    <property type="protein sequence ID" value="KAL3823293.1"/>
    <property type="molecule type" value="Genomic_DNA"/>
</dbReference>
<dbReference type="PANTHER" id="PTHR31803">
    <property type="entry name" value="ALTERNATIVE OXIDASE"/>
    <property type="match status" value="1"/>
</dbReference>
<comment type="cofactor">
    <cofactor evidence="1">
        <name>Fe cation</name>
        <dbReference type="ChEBI" id="CHEBI:24875"/>
    </cofactor>
</comment>
<dbReference type="Gene3D" id="1.20.1260.140">
    <property type="entry name" value="Alternative oxidase"/>
    <property type="match status" value="1"/>
</dbReference>
<evidence type="ECO:0000259" key="15">
    <source>
        <dbReference type="PROSITE" id="PS50222"/>
    </source>
</evidence>
<evidence type="ECO:0000313" key="17">
    <source>
        <dbReference type="Proteomes" id="UP001530377"/>
    </source>
</evidence>
<evidence type="ECO:0000256" key="10">
    <source>
        <dbReference type="ARBA" id="ARBA00022989"/>
    </source>
</evidence>
<keyword evidence="5" id="KW-0679">Respiratory chain</keyword>
<comment type="subcellular location">
    <subcellularLocation>
        <location evidence="2">Membrane</location>
    </subcellularLocation>
</comment>
<dbReference type="InterPro" id="IPR018247">
    <property type="entry name" value="EF_Hand_1_Ca_BS"/>
</dbReference>
<evidence type="ECO:0000256" key="11">
    <source>
        <dbReference type="ARBA" id="ARBA00023002"/>
    </source>
</evidence>
<keyword evidence="10 14" id="KW-1133">Transmembrane helix</keyword>